<accession>A0A060HSK9</accession>
<dbReference type="AlphaFoldDB" id="A0A060HSK9"/>
<dbReference type="RefSeq" id="WP_038686927.1">
    <property type="nucleotide sequence ID" value="NZ_CP006986.1"/>
</dbReference>
<dbReference type="EMBL" id="CP006986">
    <property type="protein sequence ID" value="AIC25898.1"/>
    <property type="molecule type" value="Genomic_DNA"/>
</dbReference>
<reference evidence="1 2" key="1">
    <citation type="submission" date="2013-12" db="EMBL/GenBank/DDBJ databases">
        <title>Complete genome sequence of Rhizobium etli bv. mimosae IE4771.</title>
        <authorList>
            <person name="Bustos P."/>
            <person name="Santamaria R.I."/>
            <person name="Lozano L."/>
            <person name="Ormeno-Orrillo E."/>
            <person name="Rogel M.A."/>
            <person name="Romero D."/>
            <person name="Cevallos M.A."/>
            <person name="Martinez-Romero E."/>
            <person name="Gonzalez V."/>
        </authorList>
    </citation>
    <scope>NUCLEOTIDE SEQUENCE [LARGE SCALE GENOMIC DNA]</scope>
    <source>
        <strain evidence="1 2">IE4771</strain>
    </source>
</reference>
<sequence>MIEKSRSQKLKRLLSVQRHIERMAENDLAETSRQRIEVNAAMDDVIVALGSMDPVHHAFSQNYADRFGRLTIKDQQLTGMQQIHEMRLTRERAKADRLEEGMKDALDAERREADDNAVYDVIDQQFATPASSKLQKP</sequence>
<dbReference type="OrthoDB" id="8115900at2"/>
<name>A0A060HSK9_RHIET</name>
<organism evidence="1 2">
    <name type="scientific">Rhizobium etli bv. mimosae str. IE4771</name>
    <dbReference type="NCBI Taxonomy" id="1432050"/>
    <lineage>
        <taxon>Bacteria</taxon>
        <taxon>Pseudomonadati</taxon>
        <taxon>Pseudomonadota</taxon>
        <taxon>Alphaproteobacteria</taxon>
        <taxon>Hyphomicrobiales</taxon>
        <taxon>Rhizobiaceae</taxon>
        <taxon>Rhizobium/Agrobacterium group</taxon>
        <taxon>Rhizobium</taxon>
    </lineage>
</organism>
<proteinExistence type="predicted"/>
<dbReference type="Proteomes" id="UP000027180">
    <property type="component" value="Chromosome"/>
</dbReference>
<dbReference type="KEGG" id="rei:IE4771_CH00742"/>
<evidence type="ECO:0008006" key="3">
    <source>
        <dbReference type="Google" id="ProtNLM"/>
    </source>
</evidence>
<evidence type="ECO:0000313" key="1">
    <source>
        <dbReference type="EMBL" id="AIC25898.1"/>
    </source>
</evidence>
<protein>
    <recommendedName>
        <fullName evidence="3">Flagellar FliJ protein</fullName>
    </recommendedName>
</protein>
<gene>
    <name evidence="1" type="ORF">IE4771_CH00742</name>
</gene>
<dbReference type="HOGENOM" id="CLU_154607_0_0_5"/>
<evidence type="ECO:0000313" key="2">
    <source>
        <dbReference type="Proteomes" id="UP000027180"/>
    </source>
</evidence>